<dbReference type="EMBL" id="JAOTPV010000007">
    <property type="protein sequence ID" value="KAJ4480251.1"/>
    <property type="molecule type" value="Genomic_DNA"/>
</dbReference>
<dbReference type="AlphaFoldDB" id="A0A9W9DQK3"/>
<evidence type="ECO:0000313" key="3">
    <source>
        <dbReference type="Proteomes" id="UP001150266"/>
    </source>
</evidence>
<gene>
    <name evidence="2" type="ORF">J3R30DRAFT_2600829</name>
</gene>
<sequence length="176" mass="19402">MNSRSLIYSGDATTTFDQCSISEQQSYAEFCLMLESSVSKPEDKDTSKNPLKAPQSQRLSYVRNWRQNITPLEIASPPSPFGASQFPTSPVADVSPDQLRITSLPPYDPRAVIALMGSSTSTPFEQSTVNEPTGFYDLYDAELEQMIDEMESSSASSSTLSATVIFSRARSKGFYH</sequence>
<accession>A0A9W9DQK3</accession>
<proteinExistence type="predicted"/>
<organism evidence="2 3">
    <name type="scientific">Lentinula aciculospora</name>
    <dbReference type="NCBI Taxonomy" id="153920"/>
    <lineage>
        <taxon>Eukaryota</taxon>
        <taxon>Fungi</taxon>
        <taxon>Dikarya</taxon>
        <taxon>Basidiomycota</taxon>
        <taxon>Agaricomycotina</taxon>
        <taxon>Agaricomycetes</taxon>
        <taxon>Agaricomycetidae</taxon>
        <taxon>Agaricales</taxon>
        <taxon>Marasmiineae</taxon>
        <taxon>Omphalotaceae</taxon>
        <taxon>Lentinula</taxon>
    </lineage>
</organism>
<name>A0A9W9DQK3_9AGAR</name>
<evidence type="ECO:0000256" key="1">
    <source>
        <dbReference type="SAM" id="MobiDB-lite"/>
    </source>
</evidence>
<evidence type="ECO:0000313" key="2">
    <source>
        <dbReference type="EMBL" id="KAJ4480251.1"/>
    </source>
</evidence>
<feature type="region of interest" description="Disordered" evidence="1">
    <location>
        <begin position="73"/>
        <end position="94"/>
    </location>
</feature>
<reference evidence="2" key="1">
    <citation type="submission" date="2022-08" db="EMBL/GenBank/DDBJ databases">
        <title>A Global Phylogenomic Analysis of the Shiitake Genus Lentinula.</title>
        <authorList>
            <consortium name="DOE Joint Genome Institute"/>
            <person name="Sierra-Patev S."/>
            <person name="Min B."/>
            <person name="Naranjo-Ortiz M."/>
            <person name="Looney B."/>
            <person name="Konkel Z."/>
            <person name="Slot J.C."/>
            <person name="Sakamoto Y."/>
            <person name="Steenwyk J.L."/>
            <person name="Rokas A."/>
            <person name="Carro J."/>
            <person name="Camarero S."/>
            <person name="Ferreira P."/>
            <person name="Molpeceres G."/>
            <person name="Ruiz-Duenas F.J."/>
            <person name="Serrano A."/>
            <person name="Henrissat B."/>
            <person name="Drula E."/>
            <person name="Hughes K.W."/>
            <person name="Mata J.L."/>
            <person name="Ishikawa N.K."/>
            <person name="Vargas-Isla R."/>
            <person name="Ushijima S."/>
            <person name="Smith C.A."/>
            <person name="Ahrendt S."/>
            <person name="Andreopoulos W."/>
            <person name="He G."/>
            <person name="Labutti K."/>
            <person name="Lipzen A."/>
            <person name="Ng V."/>
            <person name="Riley R."/>
            <person name="Sandor L."/>
            <person name="Barry K."/>
            <person name="Martinez A.T."/>
            <person name="Xiao Y."/>
            <person name="Gibbons J.G."/>
            <person name="Terashima K."/>
            <person name="Grigoriev I.V."/>
            <person name="Hibbett D.S."/>
        </authorList>
    </citation>
    <scope>NUCLEOTIDE SEQUENCE</scope>
    <source>
        <strain evidence="2">JLM2183</strain>
    </source>
</reference>
<keyword evidence="3" id="KW-1185">Reference proteome</keyword>
<comment type="caution">
    <text evidence="2">The sequence shown here is derived from an EMBL/GenBank/DDBJ whole genome shotgun (WGS) entry which is preliminary data.</text>
</comment>
<dbReference type="OrthoDB" id="2880836at2759"/>
<dbReference type="Proteomes" id="UP001150266">
    <property type="component" value="Unassembled WGS sequence"/>
</dbReference>
<protein>
    <submittedName>
        <fullName evidence="2">Uncharacterized protein</fullName>
    </submittedName>
</protein>